<dbReference type="PROSITE" id="PS51210">
    <property type="entry name" value="PLA2C"/>
    <property type="match status" value="1"/>
</dbReference>
<evidence type="ECO:0000256" key="6">
    <source>
        <dbReference type="RuleBase" id="RU362103"/>
    </source>
</evidence>
<evidence type="ECO:0000259" key="7">
    <source>
        <dbReference type="PROSITE" id="PS51210"/>
    </source>
</evidence>
<evidence type="ECO:0000256" key="2">
    <source>
        <dbReference type="ARBA" id="ARBA00022801"/>
    </source>
</evidence>
<evidence type="ECO:0000256" key="1">
    <source>
        <dbReference type="ARBA" id="ARBA00008780"/>
    </source>
</evidence>
<sequence>MSRFTSVVLLVLSLPFVLTFNATGQYSRLKTLYGIPQNSSVKSFIESKHTGSYQFMTKNLSVVIARDQSIWRTSYSPFKVQCPTTPVVRIANKTLGDKERAYITGRRAKTSKALAELLSRNRIPGFDSQAISIERINISLSFSGGGYRSMLTGAGVLFAYDERSPNSTQMHHLGGLLQATNYIAGISGGSWLVASSLISDFKPMSIVVHEEDSGWVTSEPLLEGVPSFNLESLPSQNILQTNSTTKKPTLGIVQTLLNVLSFQKSSDSTDDRKPGILENLLRPIFYKKPIPDRTNSITTISSSWRKVISFYKDIHVEIESKKKSGFPLSITDYWGRALARRIFPLNVRSPGVTISSASTLPSFKNFEQPFPIICAVETVPQTHSSPNYSHTFEINPYEFGSWNSYLNAFVDIKYLGTKLRNGIPISNTSCISGYDNLGFLTGTSSSMFNNAIVYLYDNVIETRSTTLNAFSTILKVFGLGPMNEKSLQKPQDHPDYALISPNPFFGLSNGMKGTLSTQRNIYLTDGGEDGQNIPLHPFLQPSRPTDVIFAFDMSGDFLNFPNGTSLVLIGQQYHNNRREVPFYSNKQLNSTINKAIFPFVPSCEEFVDKGLNKKPIFFGCDLAKDYPTVNGISKTSSPEYYYPNYTPPLIVYTGNTNHSFASNTSTFQLSYTRSEMLGMVENGYNLATHKNGTTDPFFATCINCAILKREFDRLVSVRSNFTIPTFCKVCFQTYCY</sequence>
<evidence type="ECO:0000313" key="8">
    <source>
        <dbReference type="EMBL" id="CAK7911314.1"/>
    </source>
</evidence>
<dbReference type="PANTHER" id="PTHR10728">
    <property type="entry name" value="CYTOSOLIC PHOSPHOLIPASE A2"/>
    <property type="match status" value="1"/>
</dbReference>
<organism evidence="8 9">
    <name type="scientific">[Candida] anglica</name>
    <dbReference type="NCBI Taxonomy" id="148631"/>
    <lineage>
        <taxon>Eukaryota</taxon>
        <taxon>Fungi</taxon>
        <taxon>Dikarya</taxon>
        <taxon>Ascomycota</taxon>
        <taxon>Saccharomycotina</taxon>
        <taxon>Pichiomycetes</taxon>
        <taxon>Debaryomycetaceae</taxon>
        <taxon>Kurtzmaniella</taxon>
    </lineage>
</organism>
<dbReference type="SMART" id="SM00022">
    <property type="entry name" value="PLAc"/>
    <property type="match status" value="1"/>
</dbReference>
<keyword evidence="2 5" id="KW-0378">Hydrolase</keyword>
<feature type="domain" description="PLA2c" evidence="7">
    <location>
        <begin position="81"/>
        <end position="736"/>
    </location>
</feature>
<dbReference type="Proteomes" id="UP001497600">
    <property type="component" value="Chromosome F"/>
</dbReference>
<feature type="signal peptide" evidence="6">
    <location>
        <begin position="1"/>
        <end position="19"/>
    </location>
</feature>
<keyword evidence="4 5" id="KW-0443">Lipid metabolism</keyword>
<evidence type="ECO:0000256" key="5">
    <source>
        <dbReference type="PROSITE-ProRule" id="PRU00555"/>
    </source>
</evidence>
<name>A0ABP0EIQ6_9ASCO</name>
<dbReference type="InterPro" id="IPR002642">
    <property type="entry name" value="LysoPLipase_cat_dom"/>
</dbReference>
<proteinExistence type="inferred from homology"/>
<evidence type="ECO:0000256" key="4">
    <source>
        <dbReference type="ARBA" id="ARBA00023098"/>
    </source>
</evidence>
<evidence type="ECO:0000256" key="3">
    <source>
        <dbReference type="ARBA" id="ARBA00022963"/>
    </source>
</evidence>
<accession>A0ABP0EIQ6</accession>
<protein>
    <recommendedName>
        <fullName evidence="6">Lysophospholipase</fullName>
        <ecNumber evidence="6">3.1.1.5</ecNumber>
    </recommendedName>
</protein>
<dbReference type="Gene3D" id="3.40.1090.10">
    <property type="entry name" value="Cytosolic phospholipase A2 catalytic domain"/>
    <property type="match status" value="1"/>
</dbReference>
<dbReference type="Pfam" id="PF01735">
    <property type="entry name" value="PLA2_B"/>
    <property type="match status" value="2"/>
</dbReference>
<dbReference type="PANTHER" id="PTHR10728:SF56">
    <property type="entry name" value="MEIOTIC PHOSPHOLIPASE SPO1-RELATED"/>
    <property type="match status" value="1"/>
</dbReference>
<evidence type="ECO:0000313" key="9">
    <source>
        <dbReference type="Proteomes" id="UP001497600"/>
    </source>
</evidence>
<comment type="similarity">
    <text evidence="1 6">Belongs to the lysophospholipase family.</text>
</comment>
<dbReference type="EC" id="3.1.1.5" evidence="6"/>
<gene>
    <name evidence="8" type="primary">PLB1</name>
    <name evidence="8" type="ORF">CAAN4_F01904</name>
</gene>
<dbReference type="InterPro" id="IPR016035">
    <property type="entry name" value="Acyl_Trfase/lysoPLipase"/>
</dbReference>
<feature type="chain" id="PRO_5044980182" description="Lysophospholipase" evidence="6">
    <location>
        <begin position="20"/>
        <end position="736"/>
    </location>
</feature>
<keyword evidence="3 5" id="KW-0442">Lipid degradation</keyword>
<keyword evidence="9" id="KW-1185">Reference proteome</keyword>
<dbReference type="EMBL" id="OZ004258">
    <property type="protein sequence ID" value="CAK7911314.1"/>
    <property type="molecule type" value="Genomic_DNA"/>
</dbReference>
<dbReference type="SUPFAM" id="SSF52151">
    <property type="entry name" value="FabD/lysophospholipase-like"/>
    <property type="match status" value="1"/>
</dbReference>
<keyword evidence="6" id="KW-0732">Signal</keyword>
<comment type="catalytic activity">
    <reaction evidence="6">
        <text>a 1-acyl-sn-glycero-3-phosphocholine + H2O = sn-glycerol 3-phosphocholine + a fatty acid + H(+)</text>
        <dbReference type="Rhea" id="RHEA:15177"/>
        <dbReference type="ChEBI" id="CHEBI:15377"/>
        <dbReference type="ChEBI" id="CHEBI:15378"/>
        <dbReference type="ChEBI" id="CHEBI:16870"/>
        <dbReference type="ChEBI" id="CHEBI:28868"/>
        <dbReference type="ChEBI" id="CHEBI:58168"/>
        <dbReference type="EC" id="3.1.1.5"/>
    </reaction>
</comment>
<reference evidence="8 9" key="1">
    <citation type="submission" date="2024-01" db="EMBL/GenBank/DDBJ databases">
        <authorList>
            <consortium name="Genoscope - CEA"/>
            <person name="William W."/>
        </authorList>
    </citation>
    <scope>NUCLEOTIDE SEQUENCE [LARGE SCALE GENOMIC DNA]</scope>
    <source>
        <strain evidence="8 9">29B2s-10</strain>
    </source>
</reference>